<gene>
    <name evidence="2" type="ORF">AMAG_12208</name>
</gene>
<sequence>MLNLANVDIASLATTAPWPAVLAADAVSALEDLATFLDTDALHRVDGIDGVPADGVPADCVLADGAHAHPPSGAILPPPPPPPPAPTSLNPYTDFGDPMSPAPTPPRTTTDSARQGYDACSPALAPTGHLVHLFRANPSQVLAGIDSISAFTPHAPEISCCAHAREIGQLRQEKQIMLTKIQAAYRGDPAGYTLWVQESGIQLDPVMSPLPDVPLPPPAANPIRGANVMLPCPPTIPTPTDDLLFPPSSSSDSPRSPSCNPHLIFPGSSLAGATASLSRLRSVEPMDIDSESDSDDDSDASLSGMWRRRAHERPPPPFPRLNGSSSMSPCPVEAPARRGTRNEEPRLIVRIPRWRLLGRPPPPPARTPSPASSMLSSAVCFTLDPRPSLPAASSAPAPLSAPAHGADSAAPAPGPADAPTPAPSPAPSVAPAPSPTPSRTPSPPPASAPALSVLSTAPAAPAPIPATPVPAASSTTAAPATALTLRTLLMPSPLPAGAIPLPTAPAPASPPLPPALHVPPPLPPLPPLPLRAPPFRRMAVEQVVIETSSPTPVVQKSVVRDAKW</sequence>
<feature type="compositionally biased region" description="Pro residues" evidence="1">
    <location>
        <begin position="502"/>
        <end position="525"/>
    </location>
</feature>
<reference evidence="3" key="2">
    <citation type="submission" date="2009-11" db="EMBL/GenBank/DDBJ databases">
        <title>The Genome Sequence of Allomyces macrogynus strain ATCC 38327.</title>
        <authorList>
            <consortium name="The Broad Institute Genome Sequencing Platform"/>
            <person name="Russ C."/>
            <person name="Cuomo C."/>
            <person name="Shea T."/>
            <person name="Young S.K."/>
            <person name="Zeng Q."/>
            <person name="Koehrsen M."/>
            <person name="Haas B."/>
            <person name="Borodovsky M."/>
            <person name="Guigo R."/>
            <person name="Alvarado L."/>
            <person name="Berlin A."/>
            <person name="Borenstein D."/>
            <person name="Chen Z."/>
            <person name="Engels R."/>
            <person name="Freedman E."/>
            <person name="Gellesch M."/>
            <person name="Goldberg J."/>
            <person name="Griggs A."/>
            <person name="Gujja S."/>
            <person name="Heiman D."/>
            <person name="Hepburn T."/>
            <person name="Howarth C."/>
            <person name="Jen D."/>
            <person name="Larson L."/>
            <person name="Lewis B."/>
            <person name="Mehta T."/>
            <person name="Park D."/>
            <person name="Pearson M."/>
            <person name="Roberts A."/>
            <person name="Saif S."/>
            <person name="Shenoy N."/>
            <person name="Sisk P."/>
            <person name="Stolte C."/>
            <person name="Sykes S."/>
            <person name="Walk T."/>
            <person name="White J."/>
            <person name="Yandava C."/>
            <person name="Burger G."/>
            <person name="Gray M.W."/>
            <person name="Holland P.W.H."/>
            <person name="King N."/>
            <person name="Lang F.B.F."/>
            <person name="Roger A.J."/>
            <person name="Ruiz-Trillo I."/>
            <person name="Lander E."/>
            <person name="Nusbaum C."/>
        </authorList>
    </citation>
    <scope>NUCLEOTIDE SEQUENCE [LARGE SCALE GENOMIC DNA]</scope>
    <source>
        <strain evidence="3">ATCC 38327</strain>
    </source>
</reference>
<dbReference type="OrthoDB" id="10647419at2759"/>
<evidence type="ECO:0000256" key="1">
    <source>
        <dbReference type="SAM" id="MobiDB-lite"/>
    </source>
</evidence>
<dbReference type="Proteomes" id="UP000054350">
    <property type="component" value="Unassembled WGS sequence"/>
</dbReference>
<dbReference type="EMBL" id="GG745352">
    <property type="protein sequence ID" value="KNE67135.1"/>
    <property type="molecule type" value="Genomic_DNA"/>
</dbReference>
<feature type="compositionally biased region" description="Pro residues" evidence="1">
    <location>
        <begin position="76"/>
        <end position="86"/>
    </location>
</feature>
<dbReference type="VEuPathDB" id="FungiDB:AMAG_12208"/>
<feature type="compositionally biased region" description="Low complexity" evidence="1">
    <location>
        <begin position="448"/>
        <end position="459"/>
    </location>
</feature>
<feature type="region of interest" description="Disordered" evidence="1">
    <location>
        <begin position="492"/>
        <end position="525"/>
    </location>
</feature>
<organism evidence="2 3">
    <name type="scientific">Allomyces macrogynus (strain ATCC 38327)</name>
    <name type="common">Allomyces javanicus var. macrogynus</name>
    <dbReference type="NCBI Taxonomy" id="578462"/>
    <lineage>
        <taxon>Eukaryota</taxon>
        <taxon>Fungi</taxon>
        <taxon>Fungi incertae sedis</taxon>
        <taxon>Blastocladiomycota</taxon>
        <taxon>Blastocladiomycetes</taxon>
        <taxon>Blastocladiales</taxon>
        <taxon>Blastocladiaceae</taxon>
        <taxon>Allomyces</taxon>
    </lineage>
</organism>
<feature type="region of interest" description="Disordered" evidence="1">
    <location>
        <begin position="67"/>
        <end position="115"/>
    </location>
</feature>
<feature type="compositionally biased region" description="Low complexity" evidence="1">
    <location>
        <begin position="389"/>
        <end position="411"/>
    </location>
</feature>
<accession>A0A0L0SXL2</accession>
<dbReference type="OMA" id="CAHAREI"/>
<feature type="region of interest" description="Disordered" evidence="1">
    <location>
        <begin position="230"/>
        <end position="264"/>
    </location>
</feature>
<feature type="compositionally biased region" description="Low complexity" evidence="1">
    <location>
        <begin position="492"/>
        <end position="501"/>
    </location>
</feature>
<feature type="region of interest" description="Disordered" evidence="1">
    <location>
        <begin position="306"/>
        <end position="346"/>
    </location>
</feature>
<feature type="compositionally biased region" description="Pro residues" evidence="1">
    <location>
        <begin position="412"/>
        <end position="447"/>
    </location>
</feature>
<feature type="region of interest" description="Disordered" evidence="1">
    <location>
        <begin position="354"/>
        <end position="373"/>
    </location>
</feature>
<proteinExistence type="predicted"/>
<keyword evidence="3" id="KW-1185">Reference proteome</keyword>
<evidence type="ECO:0000313" key="2">
    <source>
        <dbReference type="EMBL" id="KNE67135.1"/>
    </source>
</evidence>
<protein>
    <submittedName>
        <fullName evidence="2">Uncharacterized protein</fullName>
    </submittedName>
</protein>
<feature type="compositionally biased region" description="Low complexity" evidence="1">
    <location>
        <begin position="238"/>
        <end position="258"/>
    </location>
</feature>
<dbReference type="AlphaFoldDB" id="A0A0L0SXL2"/>
<evidence type="ECO:0000313" key="3">
    <source>
        <dbReference type="Proteomes" id="UP000054350"/>
    </source>
</evidence>
<name>A0A0L0SXL2_ALLM3</name>
<feature type="region of interest" description="Disordered" evidence="1">
    <location>
        <begin position="389"/>
        <end position="477"/>
    </location>
</feature>
<reference evidence="2 3" key="1">
    <citation type="submission" date="2009-11" db="EMBL/GenBank/DDBJ databases">
        <title>Annotation of Allomyces macrogynus ATCC 38327.</title>
        <authorList>
            <consortium name="The Broad Institute Genome Sequencing Platform"/>
            <person name="Russ C."/>
            <person name="Cuomo C."/>
            <person name="Burger G."/>
            <person name="Gray M.W."/>
            <person name="Holland P.W.H."/>
            <person name="King N."/>
            <person name="Lang F.B.F."/>
            <person name="Roger A.J."/>
            <person name="Ruiz-Trillo I."/>
            <person name="Young S.K."/>
            <person name="Zeng Q."/>
            <person name="Gargeya S."/>
            <person name="Fitzgerald M."/>
            <person name="Haas B."/>
            <person name="Abouelleil A."/>
            <person name="Alvarado L."/>
            <person name="Arachchi H.M."/>
            <person name="Berlin A."/>
            <person name="Chapman S.B."/>
            <person name="Gearin G."/>
            <person name="Goldberg J."/>
            <person name="Griggs A."/>
            <person name="Gujja S."/>
            <person name="Hansen M."/>
            <person name="Heiman D."/>
            <person name="Howarth C."/>
            <person name="Larimer J."/>
            <person name="Lui A."/>
            <person name="MacDonald P.J.P."/>
            <person name="McCowen C."/>
            <person name="Montmayeur A."/>
            <person name="Murphy C."/>
            <person name="Neiman D."/>
            <person name="Pearson M."/>
            <person name="Priest M."/>
            <person name="Roberts A."/>
            <person name="Saif S."/>
            <person name="Shea T."/>
            <person name="Sisk P."/>
            <person name="Stolte C."/>
            <person name="Sykes S."/>
            <person name="Wortman J."/>
            <person name="Nusbaum C."/>
            <person name="Birren B."/>
        </authorList>
    </citation>
    <scope>NUCLEOTIDE SEQUENCE [LARGE SCALE GENOMIC DNA]</scope>
    <source>
        <strain evidence="2 3">ATCC 38327</strain>
    </source>
</reference>